<protein>
    <submittedName>
        <fullName evidence="8">Peptidase U35, phage prohead HK97-like protein</fullName>
    </submittedName>
</protein>
<comment type="subcellular location">
    <subcellularLocation>
        <location evidence="1">Virion</location>
    </subcellularLocation>
</comment>
<dbReference type="InterPro" id="IPR054612">
    <property type="entry name" value="Phage_capsid-like_C"/>
</dbReference>
<dbReference type="NCBIfam" id="TIGR01554">
    <property type="entry name" value="major_cap_HK97"/>
    <property type="match status" value="1"/>
</dbReference>
<dbReference type="Pfam" id="PF05065">
    <property type="entry name" value="Phage_capsid"/>
    <property type="match status" value="1"/>
</dbReference>
<accession>A0AAN1GR88</accession>
<feature type="region of interest" description="Disordered" evidence="5">
    <location>
        <begin position="196"/>
        <end position="222"/>
    </location>
</feature>
<name>A0AAN1GR88_9RHOB</name>
<evidence type="ECO:0000259" key="6">
    <source>
        <dbReference type="Pfam" id="PF04586"/>
    </source>
</evidence>
<dbReference type="Proteomes" id="UP000218606">
    <property type="component" value="Chromosome"/>
</dbReference>
<feature type="region of interest" description="Disordered" evidence="5">
    <location>
        <begin position="1"/>
        <end position="39"/>
    </location>
</feature>
<evidence type="ECO:0000256" key="5">
    <source>
        <dbReference type="SAM" id="MobiDB-lite"/>
    </source>
</evidence>
<keyword evidence="2" id="KW-1188">Viral release from host cell</keyword>
<feature type="compositionally biased region" description="Low complexity" evidence="5">
    <location>
        <begin position="209"/>
        <end position="222"/>
    </location>
</feature>
<evidence type="ECO:0000256" key="4">
    <source>
        <dbReference type="ARBA" id="ARBA00022801"/>
    </source>
</evidence>
<dbReference type="InterPro" id="IPR024455">
    <property type="entry name" value="Phage_capsid"/>
</dbReference>
<feature type="compositionally biased region" description="Polar residues" evidence="5">
    <location>
        <begin position="22"/>
        <end position="33"/>
    </location>
</feature>
<evidence type="ECO:0000256" key="2">
    <source>
        <dbReference type="ARBA" id="ARBA00022612"/>
    </source>
</evidence>
<organism evidence="8 9">
    <name type="scientific">Phaeobacter piscinae</name>
    <dbReference type="NCBI Taxonomy" id="1580596"/>
    <lineage>
        <taxon>Bacteria</taxon>
        <taxon>Pseudomonadati</taxon>
        <taxon>Pseudomonadota</taxon>
        <taxon>Alphaproteobacteria</taxon>
        <taxon>Rhodobacterales</taxon>
        <taxon>Roseobacteraceae</taxon>
        <taxon>Phaeobacter</taxon>
    </lineage>
</organism>
<sequence length="686" mass="73723">MKPLQAEETTVRKPSDLIGKSLTRSLTPEQINAGQRGGGQGLQRVAEVVTIDEEARTVELAFSSTTPVMRWFGEEVLSHGPGAVDLERLNNGGALLMDHNWRDQVGVIVSARVDADQVGRAVVRFSRSARADEIFQDVVDGIRSHVSVGYSVSEIKEEKREGQANLVTVTRWAPFEISMVAVPADQTVGVGRSGENLPEVTGDDSGQIAENETGAGNEAAGNQQREFEMKTIITRDNEGNLVRAKVDDNGNIVEVVEMLERAGAGDAALLQRGREQEATRVRELTELGSQYDAEDLALELIRGGQGVEDMQSRLLDHLHQRSTSHRQIMDRSDIGMTDDEADQFSFLRAILALANPTDRAAQEAAAFEFEASDAAAEAQGRDAQGIMVPMNVLMRAPLNTGTGGVGAGDTGGNAIANPLLSQSFIQMLRVRTILLRLATPLMGLVGNPDIPTQEGGATGYWIGEDGEAAEDILSLGQRQFSPKTVAAYSEITRRTLKQTSMDIEALVRSDLALALATSLDFAGFYGTGTDDEPLGIANTNGVNVVDFGGAGSGGGSAMPTWEDVIQMESEIAAANADVDRMAYVQNAKMRGHFKSKQKFAGTNGAPIWESDNTVNGYRGEVTNQIKQGDVFHGDFGNVLVGMWGGLDLTVDPYTHSRRGRLRLVAMQDADFVLRHAAGLCYGTDAS</sequence>
<feature type="domain" description="Phage capsid-like C-terminal" evidence="7">
    <location>
        <begin position="412"/>
        <end position="683"/>
    </location>
</feature>
<dbReference type="InterPro" id="IPR054613">
    <property type="entry name" value="Peptidase_S78_dom"/>
</dbReference>
<keyword evidence="4" id="KW-0378">Hydrolase</keyword>
<keyword evidence="3" id="KW-0645">Protease</keyword>
<dbReference type="GO" id="GO:0008233">
    <property type="term" value="F:peptidase activity"/>
    <property type="evidence" value="ECO:0007669"/>
    <property type="project" value="UniProtKB-KW"/>
</dbReference>
<reference evidence="8 9" key="1">
    <citation type="journal article" date="2017" name="Front. Microbiol.">
        <title>Phaeobacter piscinae sp. nov., a species of the Roseobacter group and potential aquaculture probiont.</title>
        <authorList>
            <person name="Sonnenschein E.C."/>
            <person name="Phippen C.B.W."/>
            <person name="Nielsen K.F."/>
            <person name="Mateiu R.V."/>
            <person name="Melchiorsen J."/>
            <person name="Gram L."/>
            <person name="Overmann J."/>
            <person name="Freese H.M."/>
        </authorList>
    </citation>
    <scope>NUCLEOTIDE SEQUENCE [LARGE SCALE GENOMIC DNA]</scope>
    <source>
        <strain evidence="8 9">P13</strain>
    </source>
</reference>
<evidence type="ECO:0000259" key="7">
    <source>
        <dbReference type="Pfam" id="PF05065"/>
    </source>
</evidence>
<dbReference type="SUPFAM" id="SSF56563">
    <property type="entry name" value="Major capsid protein gp5"/>
    <property type="match status" value="1"/>
</dbReference>
<dbReference type="GO" id="GO:0006508">
    <property type="term" value="P:proteolysis"/>
    <property type="evidence" value="ECO:0007669"/>
    <property type="project" value="UniProtKB-KW"/>
</dbReference>
<proteinExistence type="predicted"/>
<evidence type="ECO:0000256" key="3">
    <source>
        <dbReference type="ARBA" id="ARBA00022670"/>
    </source>
</evidence>
<dbReference type="AlphaFoldDB" id="A0AAN1GR88"/>
<evidence type="ECO:0000313" key="9">
    <source>
        <dbReference type="Proteomes" id="UP000218606"/>
    </source>
</evidence>
<dbReference type="Pfam" id="PF04586">
    <property type="entry name" value="Peptidase_S78"/>
    <property type="match status" value="1"/>
</dbReference>
<evidence type="ECO:0000313" key="8">
    <source>
        <dbReference type="EMBL" id="ATG43671.1"/>
    </source>
</evidence>
<dbReference type="EMBL" id="CP010767">
    <property type="protein sequence ID" value="ATG43671.1"/>
    <property type="molecule type" value="Genomic_DNA"/>
</dbReference>
<gene>
    <name evidence="8" type="ORF">PhaeoP13_01734</name>
</gene>
<dbReference type="Gene3D" id="3.30.2400.10">
    <property type="entry name" value="Major capsid protein gp5"/>
    <property type="match status" value="1"/>
</dbReference>
<feature type="domain" description="Prohead serine protease" evidence="6">
    <location>
        <begin position="62"/>
        <end position="189"/>
    </location>
</feature>
<evidence type="ECO:0000256" key="1">
    <source>
        <dbReference type="ARBA" id="ARBA00004328"/>
    </source>
</evidence>